<evidence type="ECO:0000256" key="5">
    <source>
        <dbReference type="SAM" id="Phobius"/>
    </source>
</evidence>
<feature type="domain" description="Integral membrane bound transporter" evidence="6">
    <location>
        <begin position="198"/>
        <end position="319"/>
    </location>
</feature>
<feature type="transmembrane region" description="Helical" evidence="5">
    <location>
        <begin position="306"/>
        <end position="326"/>
    </location>
</feature>
<feature type="transmembrane region" description="Helical" evidence="5">
    <location>
        <begin position="208"/>
        <end position="227"/>
    </location>
</feature>
<evidence type="ECO:0000256" key="4">
    <source>
        <dbReference type="ARBA" id="ARBA00023136"/>
    </source>
</evidence>
<accession>A0ABS2TEK5</accession>
<keyword evidence="2 5" id="KW-0812">Transmembrane</keyword>
<gene>
    <name evidence="7" type="ORF">JVW63_05150</name>
</gene>
<feature type="transmembrane region" description="Helical" evidence="5">
    <location>
        <begin position="234"/>
        <end position="251"/>
    </location>
</feature>
<reference evidence="8" key="1">
    <citation type="submission" date="2021-02" db="EMBL/GenBank/DDBJ databases">
        <title>Leucobacter sp. CX169.</title>
        <authorList>
            <person name="Cheng Y."/>
        </authorList>
    </citation>
    <scope>NUCLEOTIDE SEQUENCE [LARGE SCALE GENOMIC DNA]</scope>
    <source>
        <strain evidence="8">JY899</strain>
    </source>
</reference>
<sequence length="334" mass="34899">MEMNYALDEEARKKPIGRLTLGILLCVLPLVISFFSPLRPDTALVYVGLLPAFVALPSGPRVTFGTAFATATAMFLGLLLSDTPILAALLMMGLAVGVAFSHTQGWQAAGTYVATQAGLAAVAVPSARVLEHGVHAPSSLTNAATVAAVALGAGLWVAVFGSLTLHGIVSTPHRKEWDEDMTIFAATLAILLGISTFALMNFTNGGNAWWILLTILVSVAPTAKASITRAFQRAGGTVVGGAIAALLIVTIDDRGLLITVGFIAAIVSAVSYIKAPYWIFSASLTLALVLLALPQARALHGDFQRVAFTIIAALIVVAVSLGTDYARKRFSQQS</sequence>
<feature type="transmembrane region" description="Helical" evidence="5">
    <location>
        <begin position="44"/>
        <end position="64"/>
    </location>
</feature>
<dbReference type="EMBL" id="JAFFJS010000002">
    <property type="protein sequence ID" value="MBM9433086.1"/>
    <property type="molecule type" value="Genomic_DNA"/>
</dbReference>
<protein>
    <submittedName>
        <fullName evidence="7">FUSC family protein</fullName>
    </submittedName>
</protein>
<comment type="subcellular location">
    <subcellularLocation>
        <location evidence="1">Membrane</location>
        <topology evidence="1">Multi-pass membrane protein</topology>
    </subcellularLocation>
</comment>
<evidence type="ECO:0000256" key="3">
    <source>
        <dbReference type="ARBA" id="ARBA00022989"/>
    </source>
</evidence>
<dbReference type="Pfam" id="PF13515">
    <property type="entry name" value="FUSC_2"/>
    <property type="match status" value="1"/>
</dbReference>
<feature type="transmembrane region" description="Helical" evidence="5">
    <location>
        <begin position="257"/>
        <end position="273"/>
    </location>
</feature>
<organism evidence="7 8">
    <name type="scientific">Flaviflexus equikiangi</name>
    <dbReference type="NCBI Taxonomy" id="2758573"/>
    <lineage>
        <taxon>Bacteria</taxon>
        <taxon>Bacillati</taxon>
        <taxon>Actinomycetota</taxon>
        <taxon>Actinomycetes</taxon>
        <taxon>Actinomycetales</taxon>
        <taxon>Actinomycetaceae</taxon>
        <taxon>Flaviflexus</taxon>
    </lineage>
</organism>
<feature type="transmembrane region" description="Helical" evidence="5">
    <location>
        <begin position="278"/>
        <end position="294"/>
    </location>
</feature>
<keyword evidence="3 5" id="KW-1133">Transmembrane helix</keyword>
<name>A0ABS2TEK5_9ACTO</name>
<feature type="transmembrane region" description="Helical" evidence="5">
    <location>
        <begin position="146"/>
        <end position="169"/>
    </location>
</feature>
<keyword evidence="4 5" id="KW-0472">Membrane</keyword>
<evidence type="ECO:0000313" key="7">
    <source>
        <dbReference type="EMBL" id="MBM9433086.1"/>
    </source>
</evidence>
<evidence type="ECO:0000259" key="6">
    <source>
        <dbReference type="Pfam" id="PF13515"/>
    </source>
</evidence>
<evidence type="ECO:0000256" key="2">
    <source>
        <dbReference type="ARBA" id="ARBA00022692"/>
    </source>
</evidence>
<dbReference type="Proteomes" id="UP000705983">
    <property type="component" value="Unassembled WGS sequence"/>
</dbReference>
<evidence type="ECO:0000313" key="8">
    <source>
        <dbReference type="Proteomes" id="UP000705983"/>
    </source>
</evidence>
<proteinExistence type="predicted"/>
<feature type="transmembrane region" description="Helical" evidence="5">
    <location>
        <begin position="76"/>
        <end position="100"/>
    </location>
</feature>
<feature type="transmembrane region" description="Helical" evidence="5">
    <location>
        <begin position="21"/>
        <end position="38"/>
    </location>
</feature>
<keyword evidence="8" id="KW-1185">Reference proteome</keyword>
<comment type="caution">
    <text evidence="7">The sequence shown here is derived from an EMBL/GenBank/DDBJ whole genome shotgun (WGS) entry which is preliminary data.</text>
</comment>
<feature type="transmembrane region" description="Helical" evidence="5">
    <location>
        <begin position="181"/>
        <end position="202"/>
    </location>
</feature>
<dbReference type="InterPro" id="IPR049453">
    <property type="entry name" value="Memb_transporter_dom"/>
</dbReference>
<evidence type="ECO:0000256" key="1">
    <source>
        <dbReference type="ARBA" id="ARBA00004141"/>
    </source>
</evidence>